<dbReference type="RefSeq" id="WP_122165055.1">
    <property type="nucleotide sequence ID" value="NZ_JAMOIB010000010.1"/>
</dbReference>
<gene>
    <name evidence="1" type="ORF">EA797_09980</name>
</gene>
<reference evidence="1 2" key="1">
    <citation type="submission" date="2018-10" db="EMBL/GenBank/DDBJ databases">
        <title>Pseudomonas zhaodongensis NEAU-ST5-21(T) genome.</title>
        <authorList>
            <person name="Peng J."/>
            <person name="Liu Z.-P."/>
        </authorList>
    </citation>
    <scope>NUCLEOTIDE SEQUENCE [LARGE SCALE GENOMIC DNA]</scope>
    <source>
        <strain evidence="1 2">NEAU-ST5-21</strain>
    </source>
</reference>
<evidence type="ECO:0000313" key="2">
    <source>
        <dbReference type="Proteomes" id="UP000269774"/>
    </source>
</evidence>
<protein>
    <submittedName>
        <fullName evidence="1">Type III secretion protein</fullName>
    </submittedName>
</protein>
<dbReference type="AlphaFoldDB" id="A0A3M2HJE5"/>
<organism evidence="1 2">
    <name type="scientific">Stutzerimonas zhaodongensis</name>
    <dbReference type="NCBI Taxonomy" id="1176257"/>
    <lineage>
        <taxon>Bacteria</taxon>
        <taxon>Pseudomonadati</taxon>
        <taxon>Pseudomonadota</taxon>
        <taxon>Gammaproteobacteria</taxon>
        <taxon>Pseudomonadales</taxon>
        <taxon>Pseudomonadaceae</taxon>
        <taxon>Stutzerimonas</taxon>
    </lineage>
</organism>
<sequence>MTGQPTLVERWQAVAAQPLNYVQPERLNECFAHSLNAEQLNALLARSRFRTRLERLLSDHFKLVPLSQPRVEADIRIMLLAVEQLPRLALLCGATWHANALAREIRGTAVHALKNKLGSDVFEFALAHRNQAGAVGVHFEAEQLLEAIERDGEACVRAWLCSLPDDLHRWLRLRLDSRWLQFSDFPPEGITLIREIAAKEFAG</sequence>
<proteinExistence type="predicted"/>
<dbReference type="EMBL" id="RFFM01000002">
    <property type="protein sequence ID" value="RMH89861.1"/>
    <property type="molecule type" value="Genomic_DNA"/>
</dbReference>
<evidence type="ECO:0000313" key="1">
    <source>
        <dbReference type="EMBL" id="RMH89861.1"/>
    </source>
</evidence>
<accession>A0A3M2HJE5</accession>
<comment type="caution">
    <text evidence="1">The sequence shown here is derived from an EMBL/GenBank/DDBJ whole genome shotgun (WGS) entry which is preliminary data.</text>
</comment>
<name>A0A3M2HJE5_9GAMM</name>
<dbReference type="Proteomes" id="UP000269774">
    <property type="component" value="Unassembled WGS sequence"/>
</dbReference>
<dbReference type="OrthoDB" id="7017980at2"/>
<keyword evidence="2" id="KW-1185">Reference proteome</keyword>